<name>A0AAU7DVA1_9MICO</name>
<evidence type="ECO:0000313" key="3">
    <source>
        <dbReference type="EMBL" id="XBH21386.1"/>
    </source>
</evidence>
<feature type="compositionally biased region" description="Low complexity" evidence="1">
    <location>
        <begin position="62"/>
        <end position="73"/>
    </location>
</feature>
<organism evidence="3">
    <name type="scientific">Jonesiaceae bacterium BS-20</name>
    <dbReference type="NCBI Taxonomy" id="3120821"/>
    <lineage>
        <taxon>Bacteria</taxon>
        <taxon>Bacillati</taxon>
        <taxon>Actinomycetota</taxon>
        <taxon>Actinomycetes</taxon>
        <taxon>Micrococcales</taxon>
        <taxon>Jonesiaceae</taxon>
    </lineage>
</organism>
<proteinExistence type="predicted"/>
<evidence type="ECO:0000256" key="2">
    <source>
        <dbReference type="SAM" id="SignalP"/>
    </source>
</evidence>
<dbReference type="PROSITE" id="PS51257">
    <property type="entry name" value="PROKAR_LIPOPROTEIN"/>
    <property type="match status" value="1"/>
</dbReference>
<keyword evidence="2" id="KW-0732">Signal</keyword>
<feature type="region of interest" description="Disordered" evidence="1">
    <location>
        <begin position="22"/>
        <end position="77"/>
    </location>
</feature>
<dbReference type="AlphaFoldDB" id="A0AAU7DVA1"/>
<sequence>MNPRKGLTALSAALLLAVGACAGSDGEAKQSTPPSPSSTESTEAEESEESQSPAGDKEATESEPSATETSSNTGNLWPTCDEIAAAISEFITSDFAPDDRDMPAEPRDGELACAWSVFTGQPGDAPNRANIAMRWVYLMGVDGLPNPNLYEVQGMITSPSAAEELGGYAISENKAGLTDPIGRHGSSVAFDGYLISVRADGDYPAHSPIPVTHAQGIDYGIKVYQDLLQ</sequence>
<protein>
    <submittedName>
        <fullName evidence="3">Uncharacterized protein</fullName>
    </submittedName>
</protein>
<evidence type="ECO:0000256" key="1">
    <source>
        <dbReference type="SAM" id="MobiDB-lite"/>
    </source>
</evidence>
<feature type="chain" id="PRO_5043728059" evidence="2">
    <location>
        <begin position="23"/>
        <end position="229"/>
    </location>
</feature>
<reference evidence="3" key="1">
    <citation type="submission" date="2024-02" db="EMBL/GenBank/DDBJ databases">
        <title>Tomenella chthoni gen. nov. sp. nov., a member of the family Jonesiaceae isolated from bat guano.</title>
        <authorList>
            <person name="Miller S.L."/>
            <person name="King J."/>
            <person name="Sankaranarayanan K."/>
            <person name="Lawson P.A."/>
        </authorList>
    </citation>
    <scope>NUCLEOTIDE SEQUENCE</scope>
    <source>
        <strain evidence="3">BS-20</strain>
    </source>
</reference>
<accession>A0AAU7DVA1</accession>
<dbReference type="EMBL" id="CP146203">
    <property type="protein sequence ID" value="XBH21386.1"/>
    <property type="molecule type" value="Genomic_DNA"/>
</dbReference>
<feature type="signal peptide" evidence="2">
    <location>
        <begin position="1"/>
        <end position="22"/>
    </location>
</feature>
<gene>
    <name evidence="3" type="ORF">V5R04_14410</name>
</gene>